<dbReference type="EMBL" id="LABY01000009">
    <property type="protein sequence ID" value="KMO43025.1"/>
    <property type="molecule type" value="Genomic_DNA"/>
</dbReference>
<dbReference type="Gene3D" id="2.40.50.320">
    <property type="entry name" value="Copper binding periplasmic protein CusF"/>
    <property type="match status" value="1"/>
</dbReference>
<keyword evidence="3" id="KW-1185">Reference proteome</keyword>
<gene>
    <name evidence="2" type="ORF">VQ02_01465</name>
</gene>
<evidence type="ECO:0000313" key="3">
    <source>
        <dbReference type="Proteomes" id="UP000035955"/>
    </source>
</evidence>
<keyword evidence="1" id="KW-0732">Signal</keyword>
<organism evidence="2 3">
    <name type="scientific">Methylobacterium variabile</name>
    <dbReference type="NCBI Taxonomy" id="298794"/>
    <lineage>
        <taxon>Bacteria</taxon>
        <taxon>Pseudomonadati</taxon>
        <taxon>Pseudomonadota</taxon>
        <taxon>Alphaproteobacteria</taxon>
        <taxon>Hyphomicrobiales</taxon>
        <taxon>Methylobacteriaceae</taxon>
        <taxon>Methylobacterium</taxon>
    </lineage>
</organism>
<dbReference type="RefSeq" id="WP_048442370.1">
    <property type="nucleotide sequence ID" value="NZ_LABY01000009.1"/>
</dbReference>
<sequence>MEAMVAVRSKPMLVAMLGLSLAGALPAAPALASESAVDWLNRVAQSRRSSTDQAPWVTGKIVAVHPRGAKLTLAHEAIPAVDMPAMTMTFPVAYMALLDKVRTGDAVEVQAANQGGVVRIVNIRPSR</sequence>
<evidence type="ECO:0000256" key="1">
    <source>
        <dbReference type="SAM" id="SignalP"/>
    </source>
</evidence>
<feature type="chain" id="PRO_5005282263" description="Copper-binding protein" evidence="1">
    <location>
        <begin position="33"/>
        <end position="127"/>
    </location>
</feature>
<dbReference type="InterPro" id="IPR021647">
    <property type="entry name" value="CusF_Ec"/>
</dbReference>
<accession>A0A0J6T6J8</accession>
<dbReference type="Pfam" id="PF11604">
    <property type="entry name" value="CusF_Ec"/>
    <property type="match status" value="1"/>
</dbReference>
<proteinExistence type="predicted"/>
<feature type="signal peptide" evidence="1">
    <location>
        <begin position="1"/>
        <end position="32"/>
    </location>
</feature>
<evidence type="ECO:0008006" key="4">
    <source>
        <dbReference type="Google" id="ProtNLM"/>
    </source>
</evidence>
<comment type="caution">
    <text evidence="2">The sequence shown here is derived from an EMBL/GenBank/DDBJ whole genome shotgun (WGS) entry which is preliminary data.</text>
</comment>
<dbReference type="AlphaFoldDB" id="A0A0J6T6J8"/>
<reference evidence="2 3" key="1">
    <citation type="submission" date="2015-03" db="EMBL/GenBank/DDBJ databases">
        <title>Genome sequencing of Methylobacterium variabile DSM 16961.</title>
        <authorList>
            <person name="Chaudhry V."/>
            <person name="Patil P.B."/>
        </authorList>
    </citation>
    <scope>NUCLEOTIDE SEQUENCE [LARGE SCALE GENOMIC DNA]</scope>
    <source>
        <strain evidence="2 3">DSM 16961</strain>
    </source>
</reference>
<name>A0A0J6T6J8_9HYPH</name>
<dbReference type="InterPro" id="IPR042230">
    <property type="entry name" value="CusF_sf"/>
</dbReference>
<protein>
    <recommendedName>
        <fullName evidence="4">Copper-binding protein</fullName>
    </recommendedName>
</protein>
<dbReference type="OrthoDB" id="7371803at2"/>
<dbReference type="Proteomes" id="UP000035955">
    <property type="component" value="Unassembled WGS sequence"/>
</dbReference>
<evidence type="ECO:0000313" key="2">
    <source>
        <dbReference type="EMBL" id="KMO43025.1"/>
    </source>
</evidence>
<dbReference type="PATRIC" id="fig|298794.3.peg.7713"/>